<dbReference type="EMBL" id="BAVZ01000004">
    <property type="protein sequence ID" value="GAF07623.1"/>
    <property type="molecule type" value="Genomic_DNA"/>
</dbReference>
<comment type="caution">
    <text evidence="2">The sequence shown here is derived from an EMBL/GenBank/DDBJ whole genome shotgun (WGS) entry which is preliminary data.</text>
</comment>
<organism evidence="2 3">
    <name type="scientific">Paenibacillus pini JCM 16418</name>
    <dbReference type="NCBI Taxonomy" id="1236976"/>
    <lineage>
        <taxon>Bacteria</taxon>
        <taxon>Bacillati</taxon>
        <taxon>Bacillota</taxon>
        <taxon>Bacilli</taxon>
        <taxon>Bacillales</taxon>
        <taxon>Paenibacillaceae</taxon>
        <taxon>Paenibacillus</taxon>
    </lineage>
</organism>
<dbReference type="SUPFAM" id="SSF53850">
    <property type="entry name" value="Periplasmic binding protein-like II"/>
    <property type="match status" value="1"/>
</dbReference>
<evidence type="ECO:0000259" key="1">
    <source>
        <dbReference type="Pfam" id="PF04069"/>
    </source>
</evidence>
<evidence type="ECO:0000313" key="2">
    <source>
        <dbReference type="EMBL" id="GAF07623.1"/>
    </source>
</evidence>
<dbReference type="CDD" id="cd13610">
    <property type="entry name" value="PBP2_ChoS"/>
    <property type="match status" value="1"/>
</dbReference>
<accession>W7YJ61</accession>
<dbReference type="InterPro" id="IPR007210">
    <property type="entry name" value="ABC_Gly_betaine_transp_sub-bd"/>
</dbReference>
<dbReference type="Gene3D" id="3.40.190.10">
    <property type="entry name" value="Periplasmic binding protein-like II"/>
    <property type="match status" value="1"/>
</dbReference>
<feature type="domain" description="ABC-type glycine betaine transport system substrate-binding" evidence="1">
    <location>
        <begin position="6"/>
        <end position="272"/>
    </location>
</feature>
<sequence>MRGEKKDIVIGGKLGSEPEILIQMYKQLIEKDTDLHVELKSGLGGTSFVYNALKSGSIDIYPEFSGTAIVEFLKQKPVSTDSREVYEQARKGMLEKLDMELLAPMQYNNTYALAIPQKLAEQYQLKNISDLAKVKDKIKAGFTREFTDRQEDGYPGMSKRYNMQFSSITTMEPKLRYNAVKAGDINLVDAYSTDSELKQYQLTVLNDDQHFFPPYQGAPLMRKETVEKYPEIKKSLDKLEGKITDDEMREMNFKVGVEGVNAEEVAREFLTKAGLL</sequence>
<gene>
    <name evidence="2" type="ORF">JCM16418_1651</name>
</gene>
<dbReference type="Pfam" id="PF04069">
    <property type="entry name" value="OpuAC"/>
    <property type="match status" value="1"/>
</dbReference>
<dbReference type="InterPro" id="IPR058089">
    <property type="entry name" value="EgtUBC_SBD"/>
</dbReference>
<reference evidence="2 3" key="1">
    <citation type="journal article" date="2014" name="Genome Announc.">
        <title>Draft Genome Sequence of Paenibacillus pini JCM 16418T, Isolated from the Rhizosphere of Pine Tree.</title>
        <authorList>
            <person name="Yuki M."/>
            <person name="Oshima K."/>
            <person name="Suda W."/>
            <person name="Oshida Y."/>
            <person name="Kitamura K."/>
            <person name="Iida Y."/>
            <person name="Hattori M."/>
            <person name="Ohkuma M."/>
        </authorList>
    </citation>
    <scope>NUCLEOTIDE SEQUENCE [LARGE SCALE GENOMIC DNA]</scope>
    <source>
        <strain evidence="2 3">JCM 16418</strain>
    </source>
</reference>
<dbReference type="Proteomes" id="UP000019364">
    <property type="component" value="Unassembled WGS sequence"/>
</dbReference>
<evidence type="ECO:0000313" key="3">
    <source>
        <dbReference type="Proteomes" id="UP000019364"/>
    </source>
</evidence>
<dbReference type="STRING" id="1236976.JCM16418_1651"/>
<dbReference type="AlphaFoldDB" id="W7YJ61"/>
<proteinExistence type="predicted"/>
<dbReference type="GO" id="GO:0043190">
    <property type="term" value="C:ATP-binding cassette (ABC) transporter complex"/>
    <property type="evidence" value="ECO:0007669"/>
    <property type="project" value="InterPro"/>
</dbReference>
<dbReference type="Gene3D" id="3.40.190.120">
    <property type="entry name" value="Osmoprotection protein (prox), domain 2"/>
    <property type="match status" value="1"/>
</dbReference>
<name>W7YJ61_9BACL</name>
<dbReference type="GO" id="GO:0022857">
    <property type="term" value="F:transmembrane transporter activity"/>
    <property type="evidence" value="ECO:0007669"/>
    <property type="project" value="InterPro"/>
</dbReference>
<keyword evidence="3" id="KW-1185">Reference proteome</keyword>
<protein>
    <submittedName>
        <fullName evidence="2">L-proline glycine betaine binding ABC transporter protein ProX</fullName>
    </submittedName>
</protein>
<dbReference type="eggNOG" id="COG1732">
    <property type="taxonomic scope" value="Bacteria"/>
</dbReference>